<evidence type="ECO:0000259" key="6">
    <source>
        <dbReference type="Pfam" id="PF01061"/>
    </source>
</evidence>
<comment type="subcellular location">
    <subcellularLocation>
        <location evidence="1">Membrane</location>
        <topology evidence="1">Multi-pass membrane protein</topology>
    </subcellularLocation>
</comment>
<proteinExistence type="predicted"/>
<dbReference type="PIR" id="F98098">
    <property type="entry name" value="F98098"/>
</dbReference>
<evidence type="ECO:0000256" key="2">
    <source>
        <dbReference type="ARBA" id="ARBA00022692"/>
    </source>
</evidence>
<protein>
    <recommendedName>
        <fullName evidence="6">ABC-2 type transporter transmembrane domain-containing protein</fullName>
    </recommendedName>
</protein>
<feature type="domain" description="ABC-2 type transporter transmembrane" evidence="6">
    <location>
        <begin position="14"/>
        <end position="217"/>
    </location>
</feature>
<keyword evidence="4 5" id="KW-0472">Membrane</keyword>
<evidence type="ECO:0000256" key="4">
    <source>
        <dbReference type="ARBA" id="ARBA00023136"/>
    </source>
</evidence>
<feature type="transmembrane region" description="Helical" evidence="5">
    <location>
        <begin position="66"/>
        <end position="87"/>
    </location>
</feature>
<dbReference type="PANTHER" id="PTHR43077:SF11">
    <property type="entry name" value="TRANSPORT PERMEASE YVFS-RELATED"/>
    <property type="match status" value="1"/>
</dbReference>
<dbReference type="eggNOG" id="COG0842">
    <property type="taxonomic scope" value="Bacteria"/>
</dbReference>
<sequence length="255" mass="28822">MKRRRREITKMKRWIALSKIEFLLTKRQLIYYLLSVGMPTAFYLFFSGIYQDTPGELANFMRDYLISMTAFSMMSTAIFSFPVVLHTDKINNWQKTLRHSPVNMVEYYLSKITSMLVDYLVSILVVFSVGHFVRGVDMSLGNWIGAALLLIVGSIAFVALGLTLTLLPTSQLMSVVGNLLYLGLAVLGGLWMPISLFPDWMQVVGKCLPTYQLMELLKTFLNEGGINLSATVYLLVFSVVLFGLTIYLQGHKENA</sequence>
<dbReference type="InterPro" id="IPR013525">
    <property type="entry name" value="ABC2_TM"/>
</dbReference>
<dbReference type="InterPro" id="IPR000412">
    <property type="entry name" value="ABC_2_transport"/>
</dbReference>
<feature type="transmembrane region" description="Helical" evidence="5">
    <location>
        <begin position="108"/>
        <end position="131"/>
    </location>
</feature>
<feature type="transmembrane region" description="Helical" evidence="5">
    <location>
        <begin position="226"/>
        <end position="248"/>
    </location>
</feature>
<keyword evidence="3 5" id="KW-1133">Transmembrane helix</keyword>
<evidence type="ECO:0000256" key="3">
    <source>
        <dbReference type="ARBA" id="ARBA00022989"/>
    </source>
</evidence>
<evidence type="ECO:0000256" key="5">
    <source>
        <dbReference type="SAM" id="Phobius"/>
    </source>
</evidence>
<gene>
    <name evidence="7" type="ordered locus">spr1816</name>
</gene>
<feature type="transmembrane region" description="Helical" evidence="5">
    <location>
        <begin position="143"/>
        <end position="167"/>
    </location>
</feature>
<dbReference type="TCDB" id="3.A.1.142.1">
    <property type="family name" value="the atp-binding cassette (abc) superfamily"/>
</dbReference>
<dbReference type="GO" id="GO:0140359">
    <property type="term" value="F:ABC-type transporter activity"/>
    <property type="evidence" value="ECO:0007669"/>
    <property type="project" value="InterPro"/>
</dbReference>
<dbReference type="EMBL" id="AE007317">
    <property type="protein sequence ID" value="AAL00619.1"/>
    <property type="molecule type" value="Genomic_DNA"/>
</dbReference>
<dbReference type="Pfam" id="PF01061">
    <property type="entry name" value="ABC2_membrane"/>
    <property type="match status" value="1"/>
</dbReference>
<organism evidence="7 8">
    <name type="scientific">Streptococcus pneumoniae (strain ATCC BAA-255 / R6)</name>
    <dbReference type="NCBI Taxonomy" id="171101"/>
    <lineage>
        <taxon>Bacteria</taxon>
        <taxon>Bacillati</taxon>
        <taxon>Bacillota</taxon>
        <taxon>Bacilli</taxon>
        <taxon>Lactobacillales</taxon>
        <taxon>Streptococcaceae</taxon>
        <taxon>Streptococcus</taxon>
    </lineage>
</organism>
<keyword evidence="8" id="KW-1185">Reference proteome</keyword>
<reference evidence="7 8" key="1">
    <citation type="journal article" date="2001" name="J. Bacteriol.">
        <title>Genome of the bacterium Streptococcus pneumoniae strain R6.</title>
        <authorList>
            <person name="Hoskins J.A."/>
            <person name="Alborn W.Jr."/>
            <person name="Arnold J."/>
            <person name="Blaszczak L."/>
            <person name="Burgett S."/>
            <person name="DeHoff B.S."/>
            <person name="Estrem S."/>
            <person name="Fritz L."/>
            <person name="Fu D.-J."/>
            <person name="Fuller W."/>
            <person name="Geringer C."/>
            <person name="Gilmour R."/>
            <person name="Glass J.S."/>
            <person name="Khoja H."/>
            <person name="Kraft A."/>
            <person name="LaGace R."/>
            <person name="LeBlanc D.J."/>
            <person name="Lee L.N."/>
            <person name="Lefkowitz E.J."/>
            <person name="Lu J."/>
            <person name="Matsushima P."/>
            <person name="McAhren S."/>
            <person name="McHenney M."/>
            <person name="McLeaster K."/>
            <person name="Mundy C."/>
            <person name="Nicas T.I."/>
            <person name="Norris F.H."/>
            <person name="O'Gara M."/>
            <person name="Peery R."/>
            <person name="Robertson G.T."/>
            <person name="Rockey P."/>
            <person name="Sun P.-M."/>
            <person name="Winkler M.E."/>
            <person name="Yang Y."/>
            <person name="Young-Bellido M."/>
            <person name="Zhao G."/>
            <person name="Zook C."/>
            <person name="Baltz R.H."/>
            <person name="Jaskunas S.Richard."/>
            <person name="Rosteck P.R.Jr."/>
            <person name="Skatrud P.L."/>
            <person name="Glass J.I."/>
        </authorList>
    </citation>
    <scope>NUCLEOTIDE SEQUENCE [LARGE SCALE GENOMIC DNA]</scope>
    <source>
        <strain evidence="8">ATCC BAA-255 / R6</strain>
    </source>
</reference>
<dbReference type="STRING" id="171101.spr1816"/>
<feature type="transmembrane region" description="Helical" evidence="5">
    <location>
        <begin position="29"/>
        <end position="46"/>
    </location>
</feature>
<evidence type="ECO:0000256" key="1">
    <source>
        <dbReference type="ARBA" id="ARBA00004141"/>
    </source>
</evidence>
<dbReference type="InterPro" id="IPR051328">
    <property type="entry name" value="T7SS_ABC-Transporter"/>
</dbReference>
<dbReference type="HOGENOM" id="CLU_039483_5_2_9"/>
<dbReference type="PIRSF" id="PIRSF006648">
    <property type="entry name" value="DrrB"/>
    <property type="match status" value="1"/>
</dbReference>
<dbReference type="Proteomes" id="UP000000586">
    <property type="component" value="Chromosome"/>
</dbReference>
<dbReference type="PANTHER" id="PTHR43077">
    <property type="entry name" value="TRANSPORT PERMEASE YVFS-RELATED"/>
    <property type="match status" value="1"/>
</dbReference>
<feature type="transmembrane region" description="Helical" evidence="5">
    <location>
        <begin position="179"/>
        <end position="197"/>
    </location>
</feature>
<evidence type="ECO:0000313" key="8">
    <source>
        <dbReference type="Proteomes" id="UP000000586"/>
    </source>
</evidence>
<dbReference type="KEGG" id="spr:spr1816"/>
<name>Q8DNC0_STRR6</name>
<dbReference type="PATRIC" id="fig|171101.6.peg.1959"/>
<accession>Q8DNC0</accession>
<dbReference type="GO" id="GO:0043190">
    <property type="term" value="C:ATP-binding cassette (ABC) transporter complex"/>
    <property type="evidence" value="ECO:0007669"/>
    <property type="project" value="InterPro"/>
</dbReference>
<dbReference type="AlphaFoldDB" id="Q8DNC0"/>
<keyword evidence="2 5" id="KW-0812">Transmembrane</keyword>
<evidence type="ECO:0000313" key="7">
    <source>
        <dbReference type="EMBL" id="AAL00619.1"/>
    </source>
</evidence>